<feature type="domain" description="VRR-NUC" evidence="4">
    <location>
        <begin position="77"/>
        <end position="153"/>
    </location>
</feature>
<dbReference type="GO" id="GO:0016788">
    <property type="term" value="F:hydrolase activity, acting on ester bonds"/>
    <property type="evidence" value="ECO:0007669"/>
    <property type="project" value="InterPro"/>
</dbReference>
<evidence type="ECO:0000256" key="1">
    <source>
        <dbReference type="ARBA" id="ARBA00001946"/>
    </source>
</evidence>
<keyword evidence="3" id="KW-0378">Hydrolase</keyword>
<reference evidence="5 6" key="1">
    <citation type="journal article" date="2012" name="Science">
        <title>Ecological populations of bacteria act as socially cohesive units of antibiotic production and resistance.</title>
        <authorList>
            <person name="Cordero O.X."/>
            <person name="Wildschutte H."/>
            <person name="Kirkup B."/>
            <person name="Proehl S."/>
            <person name="Ngo L."/>
            <person name="Hussain F."/>
            <person name="Le Roux F."/>
            <person name="Mincer T."/>
            <person name="Polz M.F."/>
        </authorList>
    </citation>
    <scope>NUCLEOTIDE SEQUENCE [LARGE SCALE GENOMIC DNA]</scope>
    <source>
        <strain evidence="5 6">FF-238</strain>
    </source>
</reference>
<dbReference type="InterPro" id="IPR014883">
    <property type="entry name" value="VRR_NUC"/>
</dbReference>
<evidence type="ECO:0000256" key="2">
    <source>
        <dbReference type="ARBA" id="ARBA00022722"/>
    </source>
</evidence>
<evidence type="ECO:0000313" key="6">
    <source>
        <dbReference type="Proteomes" id="UP000094165"/>
    </source>
</evidence>
<sequence length="183" mass="21339">MKFNVKETVFSYPQSMLDEWKIGHKEWIPESLFVPNEVYNQPRYHFGEYFALKQYLDAGWQGTAYYALGDWEPNNVKYDQGRAIVAKYIDPIRLTIFKALRQGLTSGEPDLMLYKEDGSVLFVEVKKESDRISKSQLICLAQIKSILDCDVAVTYLTESNKVYNAKTYELDILEVPQSWIERI</sequence>
<dbReference type="Pfam" id="PF08774">
    <property type="entry name" value="VRR_NUC"/>
    <property type="match status" value="1"/>
</dbReference>
<dbReference type="GO" id="GO:0004518">
    <property type="term" value="F:nuclease activity"/>
    <property type="evidence" value="ECO:0007669"/>
    <property type="project" value="UniProtKB-KW"/>
</dbReference>
<dbReference type="AlphaFoldDB" id="A0A1E5D1A5"/>
<evidence type="ECO:0000256" key="3">
    <source>
        <dbReference type="ARBA" id="ARBA00022801"/>
    </source>
</evidence>
<gene>
    <name evidence="5" type="ORF">A130_14730</name>
</gene>
<dbReference type="GO" id="GO:0003676">
    <property type="term" value="F:nucleic acid binding"/>
    <property type="evidence" value="ECO:0007669"/>
    <property type="project" value="InterPro"/>
</dbReference>
<dbReference type="EMBL" id="AJYW02000093">
    <property type="protein sequence ID" value="OEE77110.1"/>
    <property type="molecule type" value="Genomic_DNA"/>
</dbReference>
<keyword evidence="6" id="KW-1185">Reference proteome</keyword>
<evidence type="ECO:0000313" key="5">
    <source>
        <dbReference type="EMBL" id="OEE77110.1"/>
    </source>
</evidence>
<name>A0A1E5D1A5_9VIBR</name>
<organism evidence="5 6">
    <name type="scientific">Vibrio genomosp. F6 str. FF-238</name>
    <dbReference type="NCBI Taxonomy" id="1191298"/>
    <lineage>
        <taxon>Bacteria</taxon>
        <taxon>Pseudomonadati</taxon>
        <taxon>Pseudomonadota</taxon>
        <taxon>Gammaproteobacteria</taxon>
        <taxon>Vibrionales</taxon>
        <taxon>Vibrionaceae</taxon>
        <taxon>Vibrio</taxon>
    </lineage>
</organism>
<dbReference type="RefSeq" id="WP_017052701.1">
    <property type="nucleotide sequence ID" value="NZ_AJYW02000093.1"/>
</dbReference>
<keyword evidence="2" id="KW-0540">Nuclease</keyword>
<dbReference type="InterPro" id="IPR011856">
    <property type="entry name" value="tRNA_endonuc-like_dom_sf"/>
</dbReference>
<dbReference type="Gene3D" id="3.40.1350.10">
    <property type="match status" value="1"/>
</dbReference>
<evidence type="ECO:0000259" key="4">
    <source>
        <dbReference type="Pfam" id="PF08774"/>
    </source>
</evidence>
<comment type="cofactor">
    <cofactor evidence="1">
        <name>Mg(2+)</name>
        <dbReference type="ChEBI" id="CHEBI:18420"/>
    </cofactor>
</comment>
<proteinExistence type="predicted"/>
<accession>A0A1E5D1A5</accession>
<protein>
    <submittedName>
        <fullName evidence="5">Nuclease</fullName>
    </submittedName>
</protein>
<comment type="caution">
    <text evidence="5">The sequence shown here is derived from an EMBL/GenBank/DDBJ whole genome shotgun (WGS) entry which is preliminary data.</text>
</comment>
<dbReference type="Proteomes" id="UP000094165">
    <property type="component" value="Unassembled WGS sequence"/>
</dbReference>